<gene>
    <name evidence="3" type="ORF">QPK24_11275</name>
</gene>
<dbReference type="SUPFAM" id="SSF56112">
    <property type="entry name" value="Protein kinase-like (PK-like)"/>
    <property type="match status" value="1"/>
</dbReference>
<dbReference type="InterPro" id="IPR002575">
    <property type="entry name" value="Aminoglycoside_PTrfase"/>
</dbReference>
<keyword evidence="4" id="KW-1185">Reference proteome</keyword>
<sequence length="311" mass="36606">MVERSVLNQILDLLGYTSSTIRLIGGYFDNVYEIAAEFPLVIKIFNREMNSEEDILSEIEWTQFLSNHGLSVIEPILVKGLYINNLSESMFFVAYKRARGNHIDINNKEVWNSRLFNLWGQGMGTMHSLSKLYKGKRPEWHKQEIYQVNLKDLDPKINDLWNNYLAELKTMNTSKDIYGIIHGDLHQQNLLYDNEEVTFIDFGDSEYGWFAYDIAISIYHASQSIEEKENRCKFATSFCQSFIDGYAKVNSTSEIINKIDFFINFRHLYSYVYHNHYLDKTNINMKQLDYLDKMKKSLINQTSYFEKSLLL</sequence>
<reference evidence="3 4" key="1">
    <citation type="submission" date="2023-06" db="EMBL/GenBank/DDBJ databases">
        <title>Paenibacillus polygonum sp. nov., an endophytic bacterium, isolated from Polygonum lapathifolium L. in Nanji Wetland National Nature Reserve, South of Poyang Lake, Jiangxi Province, China.</title>
        <authorList>
            <person name="Yu Z."/>
        </authorList>
    </citation>
    <scope>NUCLEOTIDE SEQUENCE [LARGE SCALE GENOMIC DNA]</scope>
    <source>
        <strain evidence="3 4">C31</strain>
    </source>
</reference>
<dbReference type="Pfam" id="PF01636">
    <property type="entry name" value="APH"/>
    <property type="match status" value="1"/>
</dbReference>
<dbReference type="InterPro" id="IPR050249">
    <property type="entry name" value="Pseudomonas-type_ThrB"/>
</dbReference>
<feature type="domain" description="Aminoglycoside phosphotransferase" evidence="2">
    <location>
        <begin position="21"/>
        <end position="221"/>
    </location>
</feature>
<evidence type="ECO:0000256" key="1">
    <source>
        <dbReference type="ARBA" id="ARBA00038240"/>
    </source>
</evidence>
<proteinExistence type="inferred from homology"/>
<protein>
    <submittedName>
        <fullName evidence="3">Phosphotransferase</fullName>
    </submittedName>
</protein>
<dbReference type="EMBL" id="CP127162">
    <property type="protein sequence ID" value="WIV21207.1"/>
    <property type="molecule type" value="Genomic_DNA"/>
</dbReference>
<evidence type="ECO:0000313" key="4">
    <source>
        <dbReference type="Proteomes" id="UP001236415"/>
    </source>
</evidence>
<evidence type="ECO:0000259" key="2">
    <source>
        <dbReference type="Pfam" id="PF01636"/>
    </source>
</evidence>
<accession>A0ABY8X9S6</accession>
<dbReference type="Proteomes" id="UP001236415">
    <property type="component" value="Chromosome"/>
</dbReference>
<name>A0ABY8X9S6_9BACL</name>
<organism evidence="3 4">
    <name type="scientific">Paenibacillus polygoni</name>
    <dbReference type="NCBI Taxonomy" id="3050112"/>
    <lineage>
        <taxon>Bacteria</taxon>
        <taxon>Bacillati</taxon>
        <taxon>Bacillota</taxon>
        <taxon>Bacilli</taxon>
        <taxon>Bacillales</taxon>
        <taxon>Paenibacillaceae</taxon>
        <taxon>Paenibacillus</taxon>
    </lineage>
</organism>
<evidence type="ECO:0000313" key="3">
    <source>
        <dbReference type="EMBL" id="WIV21207.1"/>
    </source>
</evidence>
<dbReference type="PANTHER" id="PTHR21064:SF6">
    <property type="entry name" value="AMINOGLYCOSIDE PHOSPHOTRANSFERASE DOMAIN-CONTAINING PROTEIN"/>
    <property type="match status" value="1"/>
</dbReference>
<dbReference type="RefSeq" id="WP_285748762.1">
    <property type="nucleotide sequence ID" value="NZ_CP127162.1"/>
</dbReference>
<dbReference type="PANTHER" id="PTHR21064">
    <property type="entry name" value="AMINOGLYCOSIDE PHOSPHOTRANSFERASE DOMAIN-CONTAINING PROTEIN-RELATED"/>
    <property type="match status" value="1"/>
</dbReference>
<dbReference type="InterPro" id="IPR011009">
    <property type="entry name" value="Kinase-like_dom_sf"/>
</dbReference>
<comment type="similarity">
    <text evidence="1">Belongs to the pseudomonas-type ThrB family.</text>
</comment>
<dbReference type="Gene3D" id="3.90.1200.10">
    <property type="match status" value="1"/>
</dbReference>